<evidence type="ECO:0000259" key="9">
    <source>
        <dbReference type="Pfam" id="PF10513"/>
    </source>
</evidence>
<feature type="region of interest" description="Disordered" evidence="8">
    <location>
        <begin position="323"/>
        <end position="343"/>
    </location>
</feature>
<dbReference type="EMBL" id="CP001333">
    <property type="protein sequence ID" value="ACO67650.1"/>
    <property type="molecule type" value="Genomic_DNA"/>
</dbReference>
<evidence type="ECO:0000313" key="11">
    <source>
        <dbReference type="Proteomes" id="UP000002009"/>
    </source>
</evidence>
<keyword evidence="4 6" id="KW-0804">Transcription</keyword>
<evidence type="ECO:0000256" key="4">
    <source>
        <dbReference type="ARBA" id="ARBA00023163"/>
    </source>
</evidence>
<keyword evidence="11" id="KW-1185">Reference proteome</keyword>
<dbReference type="InterPro" id="IPR024943">
    <property type="entry name" value="Enhancer_polycomb"/>
</dbReference>
<feature type="region of interest" description="Disordered" evidence="8">
    <location>
        <begin position="510"/>
        <end position="537"/>
    </location>
</feature>
<evidence type="ECO:0000256" key="5">
    <source>
        <dbReference type="ARBA" id="ARBA00023242"/>
    </source>
</evidence>
<evidence type="ECO:0000313" key="10">
    <source>
        <dbReference type="EMBL" id="ACO67650.1"/>
    </source>
</evidence>
<dbReference type="AlphaFoldDB" id="C1EIB2"/>
<feature type="region of interest" description="Disordered" evidence="8">
    <location>
        <begin position="39"/>
        <end position="67"/>
    </location>
</feature>
<dbReference type="eggNOG" id="KOG2261">
    <property type="taxonomic scope" value="Eukaryota"/>
</dbReference>
<dbReference type="GO" id="GO:0035267">
    <property type="term" value="C:NuA4 histone acetyltransferase complex"/>
    <property type="evidence" value="ECO:0007669"/>
    <property type="project" value="InterPro"/>
</dbReference>
<accession>C1EIB2</accession>
<gene>
    <name evidence="10" type="ORF">MICPUN_64515</name>
</gene>
<feature type="domain" description="Enhancer of polycomb-like N-terminal" evidence="9">
    <location>
        <begin position="8"/>
        <end position="143"/>
    </location>
</feature>
<keyword evidence="5 6" id="KW-0539">Nucleus</keyword>
<keyword evidence="3 6" id="KW-0805">Transcription regulation</keyword>
<comment type="subcellular location">
    <subcellularLocation>
        <location evidence="1 6">Nucleus</location>
    </subcellularLocation>
</comment>
<evidence type="ECO:0000256" key="8">
    <source>
        <dbReference type="SAM" id="MobiDB-lite"/>
    </source>
</evidence>
<dbReference type="Pfam" id="PF10513">
    <property type="entry name" value="EPL1"/>
    <property type="match status" value="1"/>
</dbReference>
<keyword evidence="7" id="KW-0175">Coiled coil</keyword>
<dbReference type="InParanoid" id="C1EIB2"/>
<dbReference type="KEGG" id="mis:MICPUN_64515"/>
<sequence length="537" mass="60785">MSRPSFRARPIDISQALAIVRDESVLNDESQAVAREVTHAHKNLDKDNEEVLTKPVDGSKSKDGKDKEIPIPEIRKVASYEQDYRPNFVKPATYLRSPTFGAPPGEAVEYDLDNDDEDWLTAYNDGQNRLPAEKLELMIWKLEIACGEANEAWMAQSAATATERGQIVSYQDRCVQMASTAALPKEKALELLTDISGRPAILEAVYKYWTEKRLKTGKPCLRRLQPPPAPGDSNPFNVFRQREKTNRPQTRRRRENDAGSYDKMRQIRRQMEMVYAVVELQLRREEKKLERSRCECDAQTLQIKLRHEPRTVHEEIEAEFAKRPSARALSPKELEWDPQRPTSLPLSQADVVVGPDGAYRLGGERFAPRQTEQTGKHGKKRRRDDAMAVHLAQAKGYDPRVMAQLGGGFGQHGMPAGYALGPNGQLLTDPAILARARSRPIVPIEVAPYQPPPEIPDIEMIFAQTPAPERLGRFVLPLGMHKQHCRPRIARGGRIVFDRKDPLTRQPYFNAAEMLPMDPDDDDDDNTPAKTPRMIRA</sequence>
<dbReference type="OrthoDB" id="435275at2759"/>
<name>C1EIB2_MICCC</name>
<reference evidence="10 11" key="1">
    <citation type="journal article" date="2009" name="Science">
        <title>Green evolution and dynamic adaptations revealed by genomes of the marine picoeukaryotes Micromonas.</title>
        <authorList>
            <person name="Worden A.Z."/>
            <person name="Lee J.H."/>
            <person name="Mock T."/>
            <person name="Rouze P."/>
            <person name="Simmons M.P."/>
            <person name="Aerts A.L."/>
            <person name="Allen A.E."/>
            <person name="Cuvelier M.L."/>
            <person name="Derelle E."/>
            <person name="Everett M.V."/>
            <person name="Foulon E."/>
            <person name="Grimwood J."/>
            <person name="Gundlach H."/>
            <person name="Henrissat B."/>
            <person name="Napoli C."/>
            <person name="McDonald S.M."/>
            <person name="Parker M.S."/>
            <person name="Rombauts S."/>
            <person name="Salamov A."/>
            <person name="Von Dassow P."/>
            <person name="Badger J.H."/>
            <person name="Coutinho P.M."/>
            <person name="Demir E."/>
            <person name="Dubchak I."/>
            <person name="Gentemann C."/>
            <person name="Eikrem W."/>
            <person name="Gready J.E."/>
            <person name="John U."/>
            <person name="Lanier W."/>
            <person name="Lindquist E.A."/>
            <person name="Lucas S."/>
            <person name="Mayer K.F."/>
            <person name="Moreau H."/>
            <person name="Not F."/>
            <person name="Otillar R."/>
            <person name="Panaud O."/>
            <person name="Pangilinan J."/>
            <person name="Paulsen I."/>
            <person name="Piegu B."/>
            <person name="Poliakov A."/>
            <person name="Robbens S."/>
            <person name="Schmutz J."/>
            <person name="Toulza E."/>
            <person name="Wyss T."/>
            <person name="Zelensky A."/>
            <person name="Zhou K."/>
            <person name="Armbrust E.V."/>
            <person name="Bhattacharya D."/>
            <person name="Goodenough U.W."/>
            <person name="Van de Peer Y."/>
            <person name="Grigoriev I.V."/>
        </authorList>
    </citation>
    <scope>NUCLEOTIDE SEQUENCE [LARGE SCALE GENOMIC DNA]</scope>
    <source>
        <strain evidence="11">RCC299 / NOUM17</strain>
    </source>
</reference>
<dbReference type="GO" id="GO:0005634">
    <property type="term" value="C:nucleus"/>
    <property type="evidence" value="ECO:0007669"/>
    <property type="project" value="UniProtKB-SubCell"/>
</dbReference>
<evidence type="ECO:0000256" key="1">
    <source>
        <dbReference type="ARBA" id="ARBA00004123"/>
    </source>
</evidence>
<feature type="coiled-coil region" evidence="7">
    <location>
        <begin position="275"/>
        <end position="302"/>
    </location>
</feature>
<feature type="region of interest" description="Disordered" evidence="8">
    <location>
        <begin position="364"/>
        <end position="385"/>
    </location>
</feature>
<dbReference type="FunCoup" id="C1EIB2">
    <property type="interactions" value="681"/>
</dbReference>
<organism evidence="10 11">
    <name type="scientific">Micromonas commoda (strain RCC299 / NOUM17 / CCMP2709)</name>
    <name type="common">Picoplanktonic green alga</name>
    <dbReference type="NCBI Taxonomy" id="296587"/>
    <lineage>
        <taxon>Eukaryota</taxon>
        <taxon>Viridiplantae</taxon>
        <taxon>Chlorophyta</taxon>
        <taxon>Mamiellophyceae</taxon>
        <taxon>Mamiellales</taxon>
        <taxon>Mamiellaceae</taxon>
        <taxon>Micromonas</taxon>
    </lineage>
</organism>
<dbReference type="GeneID" id="8249324"/>
<dbReference type="OMA" id="REVTHAH"/>
<dbReference type="InterPro" id="IPR019542">
    <property type="entry name" value="Enhancer_polycomb-like_N"/>
</dbReference>
<evidence type="ECO:0000256" key="3">
    <source>
        <dbReference type="ARBA" id="ARBA00023015"/>
    </source>
</evidence>
<proteinExistence type="inferred from homology"/>
<dbReference type="Proteomes" id="UP000002009">
    <property type="component" value="Chromosome 15"/>
</dbReference>
<dbReference type="RefSeq" id="XP_002506392.1">
    <property type="nucleotide sequence ID" value="XM_002506346.1"/>
</dbReference>
<evidence type="ECO:0000256" key="6">
    <source>
        <dbReference type="RuleBase" id="RU361124"/>
    </source>
</evidence>
<evidence type="ECO:0000256" key="2">
    <source>
        <dbReference type="ARBA" id="ARBA00008035"/>
    </source>
</evidence>
<evidence type="ECO:0000256" key="7">
    <source>
        <dbReference type="SAM" id="Coils"/>
    </source>
</evidence>
<dbReference type="STRING" id="296587.C1EIB2"/>
<dbReference type="PANTHER" id="PTHR14898">
    <property type="entry name" value="ENHANCER OF POLYCOMB"/>
    <property type="match status" value="1"/>
</dbReference>
<comment type="similarity">
    <text evidence="2 6">Belongs to the enhancer of polycomb family.</text>
</comment>
<feature type="region of interest" description="Disordered" evidence="8">
    <location>
        <begin position="220"/>
        <end position="260"/>
    </location>
</feature>
<dbReference type="GO" id="GO:0006357">
    <property type="term" value="P:regulation of transcription by RNA polymerase II"/>
    <property type="evidence" value="ECO:0007669"/>
    <property type="project" value="InterPro"/>
</dbReference>
<protein>
    <recommendedName>
        <fullName evidence="6">Enhancer of polycomb-like protein</fullName>
    </recommendedName>
</protein>